<dbReference type="PANTHER" id="PTHR40250">
    <property type="entry name" value="CHROMOSOME 11 OPEN READING FRAME 96"/>
    <property type="match status" value="1"/>
</dbReference>
<sequence>GNEQPQKVTVPIGTALQGAVLIVSMPHQPGGWICGKDPCCSLRPLPNSVQNALACKSKQDYQAGIPFKTRAFISRDCGPDAPEDSASKGETCTLTLEHKGAGEGDLRPRGQPGWCRLGDPRRDSARPVSAIEGPCPGAALARRVLWGRGFSRNPRGLGLPSGAGWLGAGGAGEGAVTFPEWRGDVRRKGAGRARFKWHSLSSELTAVWVAAGYISREPGRRGADSDSSGGERLGARRNSAPRAPRPPTGPPPAPPPAAAPGGPGASGRPPESPGAPPPGPADAGGAMAAKPGELMGICSSYQAVMPHFVCLADEFPQPVRPAKLSKGRGRLRRPRQSRFKTQPVTFDEIQEVEEEGVSPMEEEKAKKSFLQSLECLRRSTQSLSLQREQLSSCKLRNSLDSSDSDSAL</sequence>
<dbReference type="OMA" id="KIKQDCQ"/>
<dbReference type="GeneTree" id="ENSGT00390000016821"/>
<feature type="region of interest" description="Disordered" evidence="1">
    <location>
        <begin position="217"/>
        <end position="287"/>
    </location>
</feature>
<evidence type="ECO:0000313" key="3">
    <source>
        <dbReference type="Proteomes" id="UP000233180"/>
    </source>
</evidence>
<name>A0A2K6LFW1_RHIBE</name>
<reference evidence="2" key="2">
    <citation type="submission" date="2025-08" db="UniProtKB">
        <authorList>
            <consortium name="Ensembl"/>
        </authorList>
    </citation>
    <scope>IDENTIFICATION</scope>
</reference>
<feature type="compositionally biased region" description="Pro residues" evidence="1">
    <location>
        <begin position="243"/>
        <end position="258"/>
    </location>
</feature>
<reference evidence="2 3" key="1">
    <citation type="submission" date="2016-06" db="EMBL/GenBank/DDBJ databases">
        <title>Genome of Rhinopithecus bieti.</title>
        <authorList>
            <person name="Wu"/>
            <person name="C.-I. and Zhang"/>
            <person name="Y."/>
        </authorList>
    </citation>
    <scope>NUCLEOTIDE SEQUENCE</scope>
</reference>
<feature type="compositionally biased region" description="Low complexity" evidence="1">
    <location>
        <begin position="225"/>
        <end position="242"/>
    </location>
</feature>
<dbReference type="InterPro" id="IPR031521">
    <property type="entry name" value="DUF4695"/>
</dbReference>
<dbReference type="AlphaFoldDB" id="A0A2K6LFW1"/>
<dbReference type="Pfam" id="PF15766">
    <property type="entry name" value="DUF4695"/>
    <property type="match status" value="1"/>
</dbReference>
<protein>
    <submittedName>
        <fullName evidence="2">Uncharacterized protein</fullName>
    </submittedName>
</protein>
<dbReference type="Proteomes" id="UP000233180">
    <property type="component" value="Unassembled WGS sequence"/>
</dbReference>
<dbReference type="PANTHER" id="PTHR40250:SF1">
    <property type="entry name" value="SI:CH1073-281M9.1"/>
    <property type="match status" value="1"/>
</dbReference>
<accession>A0A2K6LFW1</accession>
<reference evidence="2" key="3">
    <citation type="submission" date="2025-09" db="UniProtKB">
        <authorList>
            <consortium name="Ensembl"/>
        </authorList>
    </citation>
    <scope>IDENTIFICATION</scope>
</reference>
<organism evidence="2 3">
    <name type="scientific">Rhinopithecus bieti</name>
    <name type="common">Black snub-nosed monkey</name>
    <name type="synonym">Pygathrix bieti</name>
    <dbReference type="NCBI Taxonomy" id="61621"/>
    <lineage>
        <taxon>Eukaryota</taxon>
        <taxon>Metazoa</taxon>
        <taxon>Chordata</taxon>
        <taxon>Craniata</taxon>
        <taxon>Vertebrata</taxon>
        <taxon>Euteleostomi</taxon>
        <taxon>Mammalia</taxon>
        <taxon>Eutheria</taxon>
        <taxon>Euarchontoglires</taxon>
        <taxon>Primates</taxon>
        <taxon>Haplorrhini</taxon>
        <taxon>Catarrhini</taxon>
        <taxon>Cercopithecidae</taxon>
        <taxon>Colobinae</taxon>
        <taxon>Rhinopithecus</taxon>
    </lineage>
</organism>
<proteinExistence type="predicted"/>
<evidence type="ECO:0000256" key="1">
    <source>
        <dbReference type="SAM" id="MobiDB-lite"/>
    </source>
</evidence>
<feature type="compositionally biased region" description="Pro residues" evidence="1">
    <location>
        <begin position="270"/>
        <end position="280"/>
    </location>
</feature>
<evidence type="ECO:0000313" key="2">
    <source>
        <dbReference type="Ensembl" id="ENSRBIP00000022411.1"/>
    </source>
</evidence>
<keyword evidence="3" id="KW-1185">Reference proteome</keyword>
<dbReference type="Ensembl" id="ENSRBIT00000046302.1">
    <property type="protein sequence ID" value="ENSRBIP00000022411.1"/>
    <property type="gene ID" value="ENSRBIG00000035154.1"/>
</dbReference>